<proteinExistence type="predicted"/>
<dbReference type="Pfam" id="PF00211">
    <property type="entry name" value="Guanylate_cyc"/>
    <property type="match status" value="1"/>
</dbReference>
<dbReference type="Proteomes" id="UP000324252">
    <property type="component" value="Unassembled WGS sequence"/>
</dbReference>
<protein>
    <submittedName>
        <fullName evidence="2">Adenylate and Guanylate cyclase catalytic domain-containing protein</fullName>
    </submittedName>
</protein>
<accession>A0A1H0P5A4</accession>
<feature type="domain" description="Guanylate cyclase" evidence="1">
    <location>
        <begin position="46"/>
        <end position="178"/>
    </location>
</feature>
<reference evidence="2 3" key="1">
    <citation type="submission" date="2016-11" db="EMBL/GenBank/DDBJ databases">
        <authorList>
            <person name="Varghese N."/>
            <person name="Submissions S."/>
        </authorList>
    </citation>
    <scope>NUCLEOTIDE SEQUENCE [LARGE SCALE GENOMIC DNA]</scope>
    <source>
        <strain evidence="2 3">DSM 29620</strain>
    </source>
</reference>
<dbReference type="EMBL" id="FQZZ01000018">
    <property type="protein sequence ID" value="SHL02550.1"/>
    <property type="molecule type" value="Genomic_DNA"/>
</dbReference>
<dbReference type="AlphaFoldDB" id="A0A1H0P5A4"/>
<organism evidence="2 3">
    <name type="scientific">Lutimaribacter pacificus</name>
    <dbReference type="NCBI Taxonomy" id="391948"/>
    <lineage>
        <taxon>Bacteria</taxon>
        <taxon>Pseudomonadati</taxon>
        <taxon>Pseudomonadota</taxon>
        <taxon>Alphaproteobacteria</taxon>
        <taxon>Rhodobacterales</taxon>
        <taxon>Roseobacteraceae</taxon>
        <taxon>Lutimaribacter</taxon>
    </lineage>
</organism>
<dbReference type="GO" id="GO:0035556">
    <property type="term" value="P:intracellular signal transduction"/>
    <property type="evidence" value="ECO:0007669"/>
    <property type="project" value="InterPro"/>
</dbReference>
<evidence type="ECO:0000259" key="1">
    <source>
        <dbReference type="PROSITE" id="PS50125"/>
    </source>
</evidence>
<dbReference type="SUPFAM" id="SSF55073">
    <property type="entry name" value="Nucleotide cyclase"/>
    <property type="match status" value="1"/>
</dbReference>
<dbReference type="RefSeq" id="WP_223228171.1">
    <property type="nucleotide sequence ID" value="NZ_FNIO01000016.1"/>
</dbReference>
<name>A0A1H0P5A4_9RHOB</name>
<sequence length="230" mass="25646">MSEFENKIHDDVRGIFKSAWTETKGQVVPKSEDLGLSNVGRSISATILYADIDGSTQIVDRYDAKFAAEVYKAFLLCATRVIRLNGGEVRSFDGDRVMGVFIGDSKNSDAAKTGLQINYLVKKAINPALKDQYTSTKFSLRHTVGIDTSEMLVVRSGIRNNNDLVWVGSAANNAARMNSLSSDFATRLTPAVYKKLNERSKFGGNPRRNMWTSADWNGQTIYRSSWTWRP</sequence>
<evidence type="ECO:0000313" key="3">
    <source>
        <dbReference type="Proteomes" id="UP000324252"/>
    </source>
</evidence>
<dbReference type="PROSITE" id="PS50125">
    <property type="entry name" value="GUANYLATE_CYCLASE_2"/>
    <property type="match status" value="1"/>
</dbReference>
<dbReference type="GO" id="GO:0009190">
    <property type="term" value="P:cyclic nucleotide biosynthetic process"/>
    <property type="evidence" value="ECO:0007669"/>
    <property type="project" value="InterPro"/>
</dbReference>
<gene>
    <name evidence="2" type="ORF">SAMN05444142_11820</name>
</gene>
<dbReference type="InterPro" id="IPR029787">
    <property type="entry name" value="Nucleotide_cyclase"/>
</dbReference>
<evidence type="ECO:0000313" key="2">
    <source>
        <dbReference type="EMBL" id="SHL02550.1"/>
    </source>
</evidence>
<dbReference type="Gene3D" id="3.30.70.1230">
    <property type="entry name" value="Nucleotide cyclase"/>
    <property type="match status" value="1"/>
</dbReference>
<dbReference type="GO" id="GO:0004016">
    <property type="term" value="F:adenylate cyclase activity"/>
    <property type="evidence" value="ECO:0007669"/>
    <property type="project" value="UniProtKB-ARBA"/>
</dbReference>
<keyword evidence="3" id="KW-1185">Reference proteome</keyword>
<dbReference type="InterPro" id="IPR001054">
    <property type="entry name" value="A/G_cyclase"/>
</dbReference>